<evidence type="ECO:0000313" key="1">
    <source>
        <dbReference type="EMBL" id="KAI3711995.1"/>
    </source>
</evidence>
<organism evidence="1 2">
    <name type="scientific">Smallanthus sonchifolius</name>
    <dbReference type="NCBI Taxonomy" id="185202"/>
    <lineage>
        <taxon>Eukaryota</taxon>
        <taxon>Viridiplantae</taxon>
        <taxon>Streptophyta</taxon>
        <taxon>Embryophyta</taxon>
        <taxon>Tracheophyta</taxon>
        <taxon>Spermatophyta</taxon>
        <taxon>Magnoliopsida</taxon>
        <taxon>eudicotyledons</taxon>
        <taxon>Gunneridae</taxon>
        <taxon>Pentapetalae</taxon>
        <taxon>asterids</taxon>
        <taxon>campanulids</taxon>
        <taxon>Asterales</taxon>
        <taxon>Asteraceae</taxon>
        <taxon>Asteroideae</taxon>
        <taxon>Heliantheae alliance</taxon>
        <taxon>Millerieae</taxon>
        <taxon>Smallanthus</taxon>
    </lineage>
</organism>
<reference evidence="1 2" key="2">
    <citation type="journal article" date="2022" name="Mol. Ecol. Resour.">
        <title>The genomes of chicory, endive, great burdock and yacon provide insights into Asteraceae paleo-polyploidization history and plant inulin production.</title>
        <authorList>
            <person name="Fan W."/>
            <person name="Wang S."/>
            <person name="Wang H."/>
            <person name="Wang A."/>
            <person name="Jiang F."/>
            <person name="Liu H."/>
            <person name="Zhao H."/>
            <person name="Xu D."/>
            <person name="Zhang Y."/>
        </authorList>
    </citation>
    <scope>NUCLEOTIDE SEQUENCE [LARGE SCALE GENOMIC DNA]</scope>
    <source>
        <strain evidence="2">cv. Yunnan</strain>
        <tissue evidence="1">Leaves</tissue>
    </source>
</reference>
<accession>A0ACB9APZ2</accession>
<dbReference type="EMBL" id="CM042041">
    <property type="protein sequence ID" value="KAI3711995.1"/>
    <property type="molecule type" value="Genomic_DNA"/>
</dbReference>
<comment type="caution">
    <text evidence="1">The sequence shown here is derived from an EMBL/GenBank/DDBJ whole genome shotgun (WGS) entry which is preliminary data.</text>
</comment>
<proteinExistence type="predicted"/>
<reference evidence="2" key="1">
    <citation type="journal article" date="2022" name="Mol. Ecol. Resour.">
        <title>The genomes of chicory, endive, great burdock and yacon provide insights into Asteraceae palaeo-polyploidization history and plant inulin production.</title>
        <authorList>
            <person name="Fan W."/>
            <person name="Wang S."/>
            <person name="Wang H."/>
            <person name="Wang A."/>
            <person name="Jiang F."/>
            <person name="Liu H."/>
            <person name="Zhao H."/>
            <person name="Xu D."/>
            <person name="Zhang Y."/>
        </authorList>
    </citation>
    <scope>NUCLEOTIDE SEQUENCE [LARGE SCALE GENOMIC DNA]</scope>
    <source>
        <strain evidence="2">cv. Yunnan</strain>
    </source>
</reference>
<gene>
    <name evidence="1" type="ORF">L1987_70544</name>
</gene>
<evidence type="ECO:0000313" key="2">
    <source>
        <dbReference type="Proteomes" id="UP001056120"/>
    </source>
</evidence>
<dbReference type="Proteomes" id="UP001056120">
    <property type="component" value="Linkage Group LG24"/>
</dbReference>
<keyword evidence="2" id="KW-1185">Reference proteome</keyword>
<protein>
    <submittedName>
        <fullName evidence="1">Uncharacterized protein</fullName>
    </submittedName>
</protein>
<name>A0ACB9APZ2_9ASTR</name>
<sequence length="224" mass="25096">MWRTPGLCQWQDGDEDLLYITARIFLPIAPSPRFLKSPAAMTTYGTIPTSSTGGTNLEYLSRAKERIKTGLGTRRPWKEMLNLGSINFPHGVSDAFQRIKTNTGYFRMNYAIIILFIMFLSLLWLPISLIVFVVLMAAWLFLYFLRDEPLVIFHRVIDDGMVLTVLSIVTIVLLSLTDAMVNILLSILVGVVAVVVHGVLRKTDDLCIDEYDAEAGGYLVDSSS</sequence>